<comment type="caution">
    <text evidence="2">The sequence shown here is derived from an EMBL/GenBank/DDBJ whole genome shotgun (WGS) entry which is preliminary data.</text>
</comment>
<sequence length="483" mass="50377">MPLPSISPTAVGSPVYTVHQSKGLVADLRLDVGSTAPFPFFALRFPADADIVQVTLIRGTESVELPSAPGSDDMTLGNRRVLAEAMEDGTDIVLGVEVRAASAPAVGEVWSVRAQAGSPQAQWQFTQSDNAPGDLTITRIMCDPLAGFTIGGPAGVGQQMTLTALPARGTTTDPTVVGIPAPTTAYRWSKSGAVTIPDFPGCSTSPQSVFTMPVVYAPKTIEITEEVWFETGCPGPVGMLSSTSAPQTLTIEAGPRHLALVLDRSGSMSGPRWQNATTAAQILGNLYVAMRTGINPADRIEQLVFEDTSCSWHPIPDPLIQPVLAASDPDTADGLICDLEYGPAGSCTPIGDGLIRAIDDLAALPAQADAEYTIVLLTDGYENSGSVWVSPSTPLPAGTSGILSFAVARQTGAARQRVNQRLSLYTIGLGATVQEDVLDSLAAQSQGVYRHVVEVSQIADAMAQMAAASHSAERVPSTPDPGT</sequence>
<dbReference type="PROSITE" id="PS50234">
    <property type="entry name" value="VWFA"/>
    <property type="match status" value="1"/>
</dbReference>
<protein>
    <submittedName>
        <fullName evidence="2">VWA domain-containing protein</fullName>
    </submittedName>
</protein>
<gene>
    <name evidence="2" type="ORF">E4099_19980</name>
</gene>
<dbReference type="Gene3D" id="3.40.50.410">
    <property type="entry name" value="von Willebrand factor, type A domain"/>
    <property type="match status" value="1"/>
</dbReference>
<keyword evidence="3" id="KW-1185">Reference proteome</keyword>
<dbReference type="EMBL" id="SRID01000199">
    <property type="protein sequence ID" value="TGB03156.1"/>
    <property type="molecule type" value="Genomic_DNA"/>
</dbReference>
<feature type="domain" description="VWFA" evidence="1">
    <location>
        <begin position="257"/>
        <end position="475"/>
    </location>
</feature>
<organism evidence="2 3">
    <name type="scientific">Streptomyces palmae</name>
    <dbReference type="NCBI Taxonomy" id="1701085"/>
    <lineage>
        <taxon>Bacteria</taxon>
        <taxon>Bacillati</taxon>
        <taxon>Actinomycetota</taxon>
        <taxon>Actinomycetes</taxon>
        <taxon>Kitasatosporales</taxon>
        <taxon>Streptomycetaceae</taxon>
        <taxon>Streptomyces</taxon>
    </lineage>
</organism>
<evidence type="ECO:0000259" key="1">
    <source>
        <dbReference type="PROSITE" id="PS50234"/>
    </source>
</evidence>
<evidence type="ECO:0000313" key="2">
    <source>
        <dbReference type="EMBL" id="TGB03156.1"/>
    </source>
</evidence>
<name>A0A4Z0GYT2_9ACTN</name>
<accession>A0A4Z0GYT2</accession>
<dbReference type="SUPFAM" id="SSF53300">
    <property type="entry name" value="vWA-like"/>
    <property type="match status" value="1"/>
</dbReference>
<dbReference type="CDD" id="cd00198">
    <property type="entry name" value="vWFA"/>
    <property type="match status" value="1"/>
</dbReference>
<dbReference type="RefSeq" id="WP_135340461.1">
    <property type="nucleotide sequence ID" value="NZ_SRID01000199.1"/>
</dbReference>
<dbReference type="Proteomes" id="UP000297948">
    <property type="component" value="Unassembled WGS sequence"/>
</dbReference>
<proteinExistence type="predicted"/>
<reference evidence="2 3" key="1">
    <citation type="submission" date="2019-03" db="EMBL/GenBank/DDBJ databases">
        <authorList>
            <person name="Gonzalez-Pimentel J.L."/>
        </authorList>
    </citation>
    <scope>NUCLEOTIDE SEQUENCE [LARGE SCALE GENOMIC DNA]</scope>
    <source>
        <strain evidence="2 3">JCM 31289</strain>
    </source>
</reference>
<dbReference type="SMART" id="SM00327">
    <property type="entry name" value="VWA"/>
    <property type="match status" value="1"/>
</dbReference>
<dbReference type="AlphaFoldDB" id="A0A4Z0GYT2"/>
<feature type="non-terminal residue" evidence="2">
    <location>
        <position position="483"/>
    </location>
</feature>
<dbReference type="InterPro" id="IPR036465">
    <property type="entry name" value="vWFA_dom_sf"/>
</dbReference>
<dbReference type="InterPro" id="IPR002035">
    <property type="entry name" value="VWF_A"/>
</dbReference>
<dbReference type="OrthoDB" id="6206554at2"/>
<evidence type="ECO:0000313" key="3">
    <source>
        <dbReference type="Proteomes" id="UP000297948"/>
    </source>
</evidence>